<dbReference type="Pfam" id="PF03125">
    <property type="entry name" value="Sre"/>
    <property type="match status" value="1"/>
</dbReference>
<evidence type="ECO:0000313" key="3">
    <source>
        <dbReference type="Proteomes" id="UP000005239"/>
    </source>
</evidence>
<keyword evidence="3" id="KW-1185">Reference proteome</keyword>
<dbReference type="PANTHER" id="PTHR47521:SF7">
    <property type="entry name" value="SERPENTINE RECEPTOR CLASS EPSILON-6"/>
    <property type="match status" value="1"/>
</dbReference>
<dbReference type="InterPro" id="IPR004151">
    <property type="entry name" value="7TM_GPCR_serpentine_rcpt_Sre"/>
</dbReference>
<dbReference type="Proteomes" id="UP000005239">
    <property type="component" value="Unassembled WGS sequence"/>
</dbReference>
<name>A0A2A6CP46_PRIPA</name>
<reference evidence="3" key="1">
    <citation type="journal article" date="2008" name="Nat. Genet.">
        <title>The Pristionchus pacificus genome provides a unique perspective on nematode lifestyle and parasitism.</title>
        <authorList>
            <person name="Dieterich C."/>
            <person name="Clifton S.W."/>
            <person name="Schuster L.N."/>
            <person name="Chinwalla A."/>
            <person name="Delehaunty K."/>
            <person name="Dinkelacker I."/>
            <person name="Fulton L."/>
            <person name="Fulton R."/>
            <person name="Godfrey J."/>
            <person name="Minx P."/>
            <person name="Mitreva M."/>
            <person name="Roeseler W."/>
            <person name="Tian H."/>
            <person name="Witte H."/>
            <person name="Yang S.P."/>
            <person name="Wilson R.K."/>
            <person name="Sommer R.J."/>
        </authorList>
    </citation>
    <scope>NUCLEOTIDE SEQUENCE [LARGE SCALE GENOMIC DNA]</scope>
    <source>
        <strain evidence="3">PS312</strain>
    </source>
</reference>
<comment type="similarity">
    <text evidence="1">Belongs to the nematode receptor-like protein sre family.</text>
</comment>
<accession>A0A8R1U706</accession>
<protein>
    <submittedName>
        <fullName evidence="2">G protein-coupled receptor</fullName>
    </submittedName>
</protein>
<gene>
    <name evidence="2" type="primary">WBGene00096159</name>
</gene>
<dbReference type="GO" id="GO:0016020">
    <property type="term" value="C:membrane"/>
    <property type="evidence" value="ECO:0007669"/>
    <property type="project" value="InterPro"/>
</dbReference>
<proteinExistence type="inferred from homology"/>
<dbReference type="InterPro" id="IPR052860">
    <property type="entry name" value="NRL-GPCR1"/>
</dbReference>
<evidence type="ECO:0000313" key="2">
    <source>
        <dbReference type="EnsemblMetazoa" id="PPA06605.1"/>
    </source>
</evidence>
<organism evidence="2 3">
    <name type="scientific">Pristionchus pacificus</name>
    <name type="common">Parasitic nematode worm</name>
    <dbReference type="NCBI Taxonomy" id="54126"/>
    <lineage>
        <taxon>Eukaryota</taxon>
        <taxon>Metazoa</taxon>
        <taxon>Ecdysozoa</taxon>
        <taxon>Nematoda</taxon>
        <taxon>Chromadorea</taxon>
        <taxon>Rhabditida</taxon>
        <taxon>Rhabditina</taxon>
        <taxon>Diplogasteromorpha</taxon>
        <taxon>Diplogasteroidea</taxon>
        <taxon>Neodiplogasteridae</taxon>
        <taxon>Pristionchus</taxon>
    </lineage>
</organism>
<sequence length="297" mass="34072">MFFVNYISRNDTDPYFPMFEIIYGVELILIVSTFIIGLLVIYLHYKAAKLQRLVRLRNSFSIFVDILHACSRIVILHHQYFGVSEYVETTSLMVGSMMKEIFFGYMTSLGFIVALDRCAATKLWAWYESEKKSTLLFFSVQEGLLSFAIAYLHLIIIVLRYNIRVMSKLKQGAVINRYSVSQTFQIKENISVLTSYASIAIVQILMTTPAFAFFSAFLIVPSGIGYDELRFFCVAMFDLWLSIASIGVICSLLYYFSRLKKALRSRKGSSVEAIGNIHKNTQEAGDAYFKMLANEWR</sequence>
<dbReference type="PANTHER" id="PTHR47521">
    <property type="entry name" value="SERPENTINE RECEPTOR, CLASS E (EPSILON)-RELATED"/>
    <property type="match status" value="1"/>
</dbReference>
<reference evidence="2" key="2">
    <citation type="submission" date="2022-06" db="UniProtKB">
        <authorList>
            <consortium name="EnsemblMetazoa"/>
        </authorList>
    </citation>
    <scope>IDENTIFICATION</scope>
    <source>
        <strain evidence="2">PS312</strain>
    </source>
</reference>
<dbReference type="GO" id="GO:0007606">
    <property type="term" value="P:sensory perception of chemical stimulus"/>
    <property type="evidence" value="ECO:0007669"/>
    <property type="project" value="InterPro"/>
</dbReference>
<accession>A0A2A6CP46</accession>
<dbReference type="EnsemblMetazoa" id="PPA06605.1">
    <property type="protein sequence ID" value="PPA06605.1"/>
    <property type="gene ID" value="WBGene00096159"/>
</dbReference>
<evidence type="ECO:0000256" key="1">
    <source>
        <dbReference type="ARBA" id="ARBA00006803"/>
    </source>
</evidence>
<dbReference type="AlphaFoldDB" id="A0A2A6CP46"/>